<organism evidence="3">
    <name type="scientific">Metarhizium acridum (strain CQMa 102)</name>
    <dbReference type="NCBI Taxonomy" id="655827"/>
    <lineage>
        <taxon>Eukaryota</taxon>
        <taxon>Fungi</taxon>
        <taxon>Dikarya</taxon>
        <taxon>Ascomycota</taxon>
        <taxon>Pezizomycotina</taxon>
        <taxon>Sordariomycetes</taxon>
        <taxon>Hypocreomycetidae</taxon>
        <taxon>Hypocreales</taxon>
        <taxon>Clavicipitaceae</taxon>
        <taxon>Metarhizium</taxon>
    </lineage>
</organism>
<dbReference type="SUPFAM" id="SSF57959">
    <property type="entry name" value="Leucine zipper domain"/>
    <property type="match status" value="1"/>
</dbReference>
<reference evidence="2 3" key="1">
    <citation type="journal article" date="2011" name="PLoS Genet.">
        <title>Genome sequencing and comparative transcriptomics of the model entomopathogenic fungi Metarhizium anisopliae and M. acridum.</title>
        <authorList>
            <person name="Gao Q."/>
            <person name="Jin K."/>
            <person name="Ying S.H."/>
            <person name="Zhang Y."/>
            <person name="Xiao G."/>
            <person name="Shang Y."/>
            <person name="Duan Z."/>
            <person name="Hu X."/>
            <person name="Xie X.Q."/>
            <person name="Zhou G."/>
            <person name="Peng G."/>
            <person name="Luo Z."/>
            <person name="Huang W."/>
            <person name="Wang B."/>
            <person name="Fang W."/>
            <person name="Wang S."/>
            <person name="Zhong Y."/>
            <person name="Ma L.J."/>
            <person name="St Leger R.J."/>
            <person name="Zhao G.P."/>
            <person name="Pei Y."/>
            <person name="Feng M.G."/>
            <person name="Xia Y."/>
            <person name="Wang C."/>
        </authorList>
    </citation>
    <scope>NUCLEOTIDE SEQUENCE [LARGE SCALE GENOMIC DNA]</scope>
    <source>
        <strain evidence="2 3">CQMa 102</strain>
    </source>
</reference>
<proteinExistence type="predicted"/>
<dbReference type="AlphaFoldDB" id="E9DVR6"/>
<dbReference type="OrthoDB" id="4940605at2759"/>
<evidence type="ECO:0000256" key="1">
    <source>
        <dbReference type="SAM" id="MobiDB-lite"/>
    </source>
</evidence>
<evidence type="ECO:0000313" key="3">
    <source>
        <dbReference type="Proteomes" id="UP000002499"/>
    </source>
</evidence>
<dbReference type="CDD" id="cd14688">
    <property type="entry name" value="bZIP_YAP"/>
    <property type="match status" value="1"/>
</dbReference>
<dbReference type="EMBL" id="GL698477">
    <property type="protein sequence ID" value="EFY92113.1"/>
    <property type="molecule type" value="Genomic_DNA"/>
</dbReference>
<dbReference type="InParanoid" id="E9DVR6"/>
<evidence type="ECO:0008006" key="4">
    <source>
        <dbReference type="Google" id="ProtNLM"/>
    </source>
</evidence>
<gene>
    <name evidence="2" type="ORF">MAC_01714</name>
</gene>
<keyword evidence="3" id="KW-1185">Reference proteome</keyword>
<dbReference type="Proteomes" id="UP000002499">
    <property type="component" value="Unassembled WGS sequence"/>
</dbReference>
<dbReference type="InterPro" id="IPR046347">
    <property type="entry name" value="bZIP_sf"/>
</dbReference>
<dbReference type="GO" id="GO:0003700">
    <property type="term" value="F:DNA-binding transcription factor activity"/>
    <property type="evidence" value="ECO:0007669"/>
    <property type="project" value="InterPro"/>
</dbReference>
<protein>
    <recommendedName>
        <fullName evidence="4">BZIP transcription factor</fullName>
    </recommendedName>
</protein>
<dbReference type="Gene3D" id="1.20.5.170">
    <property type="match status" value="1"/>
</dbReference>
<dbReference type="HOGENOM" id="CLU_057561_0_0_1"/>
<accession>E9DVR6</accession>
<evidence type="ECO:0000313" key="2">
    <source>
        <dbReference type="EMBL" id="EFY92113.1"/>
    </source>
</evidence>
<dbReference type="eggNOG" id="ENOG502T66D">
    <property type="taxonomic scope" value="Eukaryota"/>
</dbReference>
<name>E9DVR6_METAQ</name>
<feature type="compositionally biased region" description="Basic residues" evidence="1">
    <location>
        <begin position="31"/>
        <end position="40"/>
    </location>
</feature>
<feature type="region of interest" description="Disordered" evidence="1">
    <location>
        <begin position="1"/>
        <end position="55"/>
    </location>
</feature>
<feature type="compositionally biased region" description="Polar residues" evidence="1">
    <location>
        <begin position="17"/>
        <end position="30"/>
    </location>
</feature>
<sequence length="283" mass="30222">MTRSVPVPSNKDHPSSVRRSSTDATGTSAPNKRKLPKRNHAPNCCQPNLIQPGYRSITTMTPEQLARKRANDRNAQRAIRARRKAQVSQLEAELEALKNKPHACCRKLLQRNLELECELAMMKGSPLPCPSRATPPGHADEGTTVAQSPEMHGVNGQSYPNGEDPARTLLMSPAGGYDSPSETNSPVAMIYPQCGLESRDAPLQGPNAAVYTANYAADNVAMANQALVSCGQVCPTIPSPSMPDLWPTGTPYAHAGGIMDGLVTLGAQNMVPTASTMSSPFPQ</sequence>